<evidence type="ECO:0000259" key="1">
    <source>
        <dbReference type="SMART" id="SM01058"/>
    </source>
</evidence>
<dbReference type="Pfam" id="PF02559">
    <property type="entry name" value="CarD_TRCF_RID"/>
    <property type="match status" value="1"/>
</dbReference>
<dbReference type="Gene3D" id="2.40.10.170">
    <property type="match status" value="1"/>
</dbReference>
<dbReference type="SUPFAM" id="SSF141259">
    <property type="entry name" value="CarD-like"/>
    <property type="match status" value="1"/>
</dbReference>
<accession>A0A6N2YPN0</accession>
<dbReference type="Gene3D" id="1.20.58.1290">
    <property type="entry name" value="CarD-like, C-terminal domain"/>
    <property type="match status" value="1"/>
</dbReference>
<feature type="domain" description="CarD-like/TRCF RNAP-interacting" evidence="1">
    <location>
        <begin position="1"/>
        <end position="111"/>
    </location>
</feature>
<protein>
    <submittedName>
        <fullName evidence="2">CarD-like/TRCF domain protein</fullName>
    </submittedName>
</protein>
<dbReference type="PANTHER" id="PTHR38447:SF1">
    <property type="entry name" value="RNA POLYMERASE-BINDING TRANSCRIPTION FACTOR CARD"/>
    <property type="match status" value="1"/>
</dbReference>
<organism evidence="2">
    <name type="scientific">Clostridium tertium</name>
    <dbReference type="NCBI Taxonomy" id="1559"/>
    <lineage>
        <taxon>Bacteria</taxon>
        <taxon>Bacillati</taxon>
        <taxon>Bacillota</taxon>
        <taxon>Clostridia</taxon>
        <taxon>Eubacteriales</taxon>
        <taxon>Clostridiaceae</taxon>
        <taxon>Clostridium</taxon>
    </lineage>
</organism>
<gene>
    <name evidence="2" type="ORF">CTLFYP3_00441</name>
</gene>
<dbReference type="RefSeq" id="WP_156624537.1">
    <property type="nucleotide sequence ID" value="NZ_CACRTO010000005.1"/>
</dbReference>
<sequence>MFKKGDLILYSSHGICKIDDICEKTFSYKKRNYYILHPMGDKKLSISVPVDNENASMLELLTQEEAKEILESFKYDGCDWIALDKERGEVYSEVVKRGNRKEIAKIANTLIKEKDKLEANGKKFHEKDKKLLSNIENSLFSELAFLLNVSLEDIEAKINTYLKN</sequence>
<dbReference type="EMBL" id="CACRTO010000005">
    <property type="protein sequence ID" value="VYT68854.1"/>
    <property type="molecule type" value="Genomic_DNA"/>
</dbReference>
<reference evidence="2" key="1">
    <citation type="submission" date="2019-11" db="EMBL/GenBank/DDBJ databases">
        <authorList>
            <person name="Feng L."/>
        </authorList>
    </citation>
    <scope>NUCLEOTIDE SEQUENCE</scope>
    <source>
        <strain evidence="2">CTertiumLFYP3</strain>
    </source>
</reference>
<proteinExistence type="predicted"/>
<name>A0A6N2YPN0_9CLOT</name>
<dbReference type="GO" id="GO:0009303">
    <property type="term" value="P:rRNA transcription"/>
    <property type="evidence" value="ECO:0007669"/>
    <property type="project" value="TreeGrafter"/>
</dbReference>
<dbReference type="InterPro" id="IPR052531">
    <property type="entry name" value="CarD-like_regulator"/>
</dbReference>
<dbReference type="PANTHER" id="PTHR38447">
    <property type="entry name" value="TRANSCRIPTION FACTOR YDEB-RELATED"/>
    <property type="match status" value="1"/>
</dbReference>
<dbReference type="InterPro" id="IPR036101">
    <property type="entry name" value="CarD-like/TRCF_RID_sf"/>
</dbReference>
<evidence type="ECO:0000313" key="2">
    <source>
        <dbReference type="EMBL" id="VYT68854.1"/>
    </source>
</evidence>
<dbReference type="InterPro" id="IPR042215">
    <property type="entry name" value="CarD-like_C"/>
</dbReference>
<dbReference type="SMART" id="SM01058">
    <property type="entry name" value="CarD_TRCF"/>
    <property type="match status" value="1"/>
</dbReference>
<dbReference type="AlphaFoldDB" id="A0A6N2YPN0"/>
<dbReference type="InterPro" id="IPR003711">
    <property type="entry name" value="CarD-like/TRCF_RID"/>
</dbReference>